<feature type="coiled-coil region" evidence="10">
    <location>
        <begin position="296"/>
        <end position="330"/>
    </location>
</feature>
<dbReference type="RefSeq" id="WP_139940761.1">
    <property type="nucleotide sequence ID" value="NZ_JBHSYP010000006.1"/>
</dbReference>
<evidence type="ECO:0000259" key="11">
    <source>
        <dbReference type="Pfam" id="PF25994"/>
    </source>
</evidence>
<dbReference type="PANTHER" id="PTHR30386:SF26">
    <property type="entry name" value="TRANSPORT PROTEIN COMB"/>
    <property type="match status" value="1"/>
</dbReference>
<keyword evidence="14" id="KW-1185">Reference proteome</keyword>
<accession>A0A501PH98</accession>
<evidence type="ECO:0000256" key="4">
    <source>
        <dbReference type="ARBA" id="ARBA00022475"/>
    </source>
</evidence>
<comment type="caution">
    <text evidence="13">The sequence shown here is derived from an EMBL/GenBank/DDBJ whole genome shotgun (WGS) entry which is preliminary data.</text>
</comment>
<dbReference type="Pfam" id="PF25994">
    <property type="entry name" value="HH_AprE"/>
    <property type="match status" value="1"/>
</dbReference>
<feature type="domain" description="AprE-like long alpha-helical hairpin" evidence="11">
    <location>
        <begin position="141"/>
        <end position="322"/>
    </location>
</feature>
<dbReference type="InterPro" id="IPR006144">
    <property type="entry name" value="Secretion_HlyD_CS"/>
</dbReference>
<keyword evidence="6 9" id="KW-0812">Transmembrane</keyword>
<dbReference type="InterPro" id="IPR058982">
    <property type="entry name" value="Beta-barrel_AprE"/>
</dbReference>
<evidence type="ECO:0000256" key="2">
    <source>
        <dbReference type="ARBA" id="ARBA00009477"/>
    </source>
</evidence>
<reference evidence="14" key="1">
    <citation type="submission" date="2019-06" db="EMBL/GenBank/DDBJ databases">
        <title>The complete genome of Emcibacter congregatus ZYLT.</title>
        <authorList>
            <person name="Zhao Z."/>
        </authorList>
    </citation>
    <scope>NUCLEOTIDE SEQUENCE [LARGE SCALE GENOMIC DNA]</scope>
    <source>
        <strain evidence="14">MCCC 1A06723</strain>
    </source>
</reference>
<dbReference type="NCBIfam" id="TIGR01843">
    <property type="entry name" value="type_I_hlyD"/>
    <property type="match status" value="1"/>
</dbReference>
<dbReference type="GO" id="GO:0005886">
    <property type="term" value="C:plasma membrane"/>
    <property type="evidence" value="ECO:0007669"/>
    <property type="project" value="UniProtKB-SubCell"/>
</dbReference>
<dbReference type="PROSITE" id="PS00543">
    <property type="entry name" value="HLYD_FAMILY"/>
    <property type="match status" value="1"/>
</dbReference>
<feature type="transmembrane region" description="Helical" evidence="9">
    <location>
        <begin position="64"/>
        <end position="85"/>
    </location>
</feature>
<keyword evidence="3 9" id="KW-0813">Transport</keyword>
<evidence type="ECO:0000256" key="6">
    <source>
        <dbReference type="ARBA" id="ARBA00022692"/>
    </source>
</evidence>
<sequence>MTDKNKNTDKSKIGTHVTRSKEIMGDLVTKATEAAQARHEKPVSYYARFLSRAILLEESGPPKAIISTIGIISLFVFGCIAWAAVTRLDETTVAQGQIVPAASVQPVQHLEGGIVAEVLVEEGQIVKKGQPLIKMSPSQAASERGRMLARKAALSMQIERLKAFALDKDADFSAYTESFPTLVRDQQEILAQQQNSRQAQENVILAQIAERRNEAKVLSEQEKTLEKTLDIVSEELRMRKELTEKGLGSRLRLLEVQKEHSKAEGDLHTTRSRKASVQAGIKQAEGSLIELQASLRNDALNEMGNLSKELAEVAAELQRLDDKVQRLNVSAPSDGIVKGLKYRVAGSVVPPGDVVAEVVPYTGKLVAEVRISPRDIGHVSTGEEVLVKIDTYNFARFGGVKGTLNQVSASSFMDEKGETYFKGVVELPQDYVGPNPASNRITPGMTVVADIKTGDKTLLQYLVKPINNALSTSFRER</sequence>
<keyword evidence="4 9" id="KW-1003">Cell membrane</keyword>
<dbReference type="GO" id="GO:0009306">
    <property type="term" value="P:protein secretion"/>
    <property type="evidence" value="ECO:0007669"/>
    <property type="project" value="InterPro"/>
</dbReference>
<organism evidence="13 14">
    <name type="scientific">Emcibacter nanhaiensis</name>
    <dbReference type="NCBI Taxonomy" id="1505037"/>
    <lineage>
        <taxon>Bacteria</taxon>
        <taxon>Pseudomonadati</taxon>
        <taxon>Pseudomonadota</taxon>
        <taxon>Alphaproteobacteria</taxon>
        <taxon>Emcibacterales</taxon>
        <taxon>Emcibacteraceae</taxon>
        <taxon>Emcibacter</taxon>
    </lineage>
</organism>
<proteinExistence type="inferred from homology"/>
<dbReference type="AlphaFoldDB" id="A0A501PH98"/>
<dbReference type="OrthoDB" id="9810980at2"/>
<evidence type="ECO:0000256" key="10">
    <source>
        <dbReference type="SAM" id="Coils"/>
    </source>
</evidence>
<evidence type="ECO:0000313" key="13">
    <source>
        <dbReference type="EMBL" id="TPD59789.1"/>
    </source>
</evidence>
<dbReference type="Gene3D" id="2.40.50.100">
    <property type="match status" value="1"/>
</dbReference>
<dbReference type="PRINTS" id="PR01490">
    <property type="entry name" value="RTXTOXIND"/>
</dbReference>
<protein>
    <recommendedName>
        <fullName evidence="9">Membrane fusion protein (MFP) family protein</fullName>
    </recommendedName>
</protein>
<dbReference type="InterPro" id="IPR058781">
    <property type="entry name" value="HH_AprE-like"/>
</dbReference>
<gene>
    <name evidence="13" type="ORF">FIV46_09875</name>
</gene>
<dbReference type="Proteomes" id="UP000319148">
    <property type="component" value="Unassembled WGS sequence"/>
</dbReference>
<dbReference type="Gene3D" id="2.40.30.170">
    <property type="match status" value="1"/>
</dbReference>
<dbReference type="InterPro" id="IPR050739">
    <property type="entry name" value="MFP"/>
</dbReference>
<dbReference type="PANTHER" id="PTHR30386">
    <property type="entry name" value="MEMBRANE FUSION SUBUNIT OF EMRAB-TOLC MULTIDRUG EFFLUX PUMP"/>
    <property type="match status" value="1"/>
</dbReference>
<evidence type="ECO:0000256" key="1">
    <source>
        <dbReference type="ARBA" id="ARBA00004377"/>
    </source>
</evidence>
<evidence type="ECO:0000259" key="12">
    <source>
        <dbReference type="Pfam" id="PF26002"/>
    </source>
</evidence>
<dbReference type="InterPro" id="IPR010129">
    <property type="entry name" value="T1SS_HlyD"/>
</dbReference>
<evidence type="ECO:0000256" key="7">
    <source>
        <dbReference type="ARBA" id="ARBA00022989"/>
    </source>
</evidence>
<name>A0A501PH98_9PROT</name>
<evidence type="ECO:0000256" key="9">
    <source>
        <dbReference type="RuleBase" id="RU365093"/>
    </source>
</evidence>
<feature type="coiled-coil region" evidence="10">
    <location>
        <begin position="208"/>
        <end position="235"/>
    </location>
</feature>
<keyword evidence="8 9" id="KW-0472">Membrane</keyword>
<dbReference type="Pfam" id="PF26002">
    <property type="entry name" value="Beta-barrel_AprE"/>
    <property type="match status" value="1"/>
</dbReference>
<evidence type="ECO:0000256" key="8">
    <source>
        <dbReference type="ARBA" id="ARBA00023136"/>
    </source>
</evidence>
<keyword evidence="10" id="KW-0175">Coiled coil</keyword>
<dbReference type="SUPFAM" id="SSF111369">
    <property type="entry name" value="HlyD-like secretion proteins"/>
    <property type="match status" value="1"/>
</dbReference>
<evidence type="ECO:0000256" key="3">
    <source>
        <dbReference type="ARBA" id="ARBA00022448"/>
    </source>
</evidence>
<comment type="similarity">
    <text evidence="2 9">Belongs to the membrane fusion protein (MFP) (TC 8.A.1) family.</text>
</comment>
<keyword evidence="5 9" id="KW-0997">Cell inner membrane</keyword>
<feature type="domain" description="AprE-like beta-barrel" evidence="12">
    <location>
        <begin position="365"/>
        <end position="454"/>
    </location>
</feature>
<dbReference type="EMBL" id="VFIY01000010">
    <property type="protein sequence ID" value="TPD59789.1"/>
    <property type="molecule type" value="Genomic_DNA"/>
</dbReference>
<keyword evidence="7 9" id="KW-1133">Transmembrane helix</keyword>
<comment type="subcellular location">
    <subcellularLocation>
        <location evidence="1 9">Cell inner membrane</location>
        <topology evidence="1 9">Single-pass membrane protein</topology>
    </subcellularLocation>
</comment>
<evidence type="ECO:0000313" key="14">
    <source>
        <dbReference type="Proteomes" id="UP000319148"/>
    </source>
</evidence>
<evidence type="ECO:0000256" key="5">
    <source>
        <dbReference type="ARBA" id="ARBA00022519"/>
    </source>
</evidence>